<dbReference type="PATRIC" id="fig|1603606.3.peg.3150"/>
<comment type="catalytic activity">
    <reaction evidence="18 19">
        <text>UDP-N-acetyl-alpha-D-muramate + NADP(+) = UDP-N-acetyl-3-O-(1-carboxyvinyl)-alpha-D-glucosamine + NADPH + H(+)</text>
        <dbReference type="Rhea" id="RHEA:12248"/>
        <dbReference type="ChEBI" id="CHEBI:15378"/>
        <dbReference type="ChEBI" id="CHEBI:57783"/>
        <dbReference type="ChEBI" id="CHEBI:58349"/>
        <dbReference type="ChEBI" id="CHEBI:68483"/>
        <dbReference type="ChEBI" id="CHEBI:70757"/>
        <dbReference type="EC" id="1.3.1.98"/>
    </reaction>
</comment>
<dbReference type="STRING" id="1603606.DSOUD_2922"/>
<evidence type="ECO:0000259" key="20">
    <source>
        <dbReference type="PROSITE" id="PS51387"/>
    </source>
</evidence>
<evidence type="ECO:0000256" key="10">
    <source>
        <dbReference type="ARBA" id="ARBA00022827"/>
    </source>
</evidence>
<keyword evidence="16 19" id="KW-0961">Cell wall biogenesis/degradation</keyword>
<keyword evidence="14 19" id="KW-0560">Oxidoreductase</keyword>
<evidence type="ECO:0000256" key="11">
    <source>
        <dbReference type="ARBA" id="ARBA00022857"/>
    </source>
</evidence>
<dbReference type="NCBIfam" id="NF010480">
    <property type="entry name" value="PRK13905.1"/>
    <property type="match status" value="1"/>
</dbReference>
<dbReference type="GO" id="GO:0008360">
    <property type="term" value="P:regulation of cell shape"/>
    <property type="evidence" value="ECO:0007669"/>
    <property type="project" value="UniProtKB-KW"/>
</dbReference>
<keyword evidence="15 19" id="KW-0131">Cell cycle</keyword>
<comment type="cofactor">
    <cofactor evidence="1 19">
        <name>FAD</name>
        <dbReference type="ChEBI" id="CHEBI:57692"/>
    </cofactor>
</comment>
<evidence type="ECO:0000256" key="18">
    <source>
        <dbReference type="ARBA" id="ARBA00048914"/>
    </source>
</evidence>
<feature type="domain" description="FAD-binding PCMH-type" evidence="20">
    <location>
        <begin position="29"/>
        <end position="193"/>
    </location>
</feature>
<dbReference type="InterPro" id="IPR016167">
    <property type="entry name" value="FAD-bd_PCMH_sub1"/>
</dbReference>
<keyword evidence="11 19" id="KW-0521">NADP</keyword>
<reference evidence="21 22" key="1">
    <citation type="submission" date="2015-07" db="EMBL/GenBank/DDBJ databases">
        <title>Isolation and Genomic Characterization of a Novel Halophilic Metal-Reducing Deltaproteobacterium from the Deep Subsurface.</title>
        <authorList>
            <person name="Badalamenti J.P."/>
            <person name="Summers Z.M."/>
            <person name="Gralnick J.A."/>
            <person name="Bond D.R."/>
        </authorList>
    </citation>
    <scope>NUCLEOTIDE SEQUENCE [LARGE SCALE GENOMIC DNA]</scope>
    <source>
        <strain evidence="21 22">WTL</strain>
    </source>
</reference>
<keyword evidence="9 19" id="KW-0285">Flavoprotein</keyword>
<keyword evidence="12 19" id="KW-0133">Cell shape</keyword>
<dbReference type="GO" id="GO:0008762">
    <property type="term" value="F:UDP-N-acetylmuramate dehydrogenase activity"/>
    <property type="evidence" value="ECO:0007669"/>
    <property type="project" value="UniProtKB-UniRule"/>
</dbReference>
<protein>
    <recommendedName>
        <fullName evidence="6 19">UDP-N-acetylenolpyruvoylglucosamine reductase</fullName>
        <ecNumber evidence="5 19">1.3.1.98</ecNumber>
    </recommendedName>
    <alternativeName>
        <fullName evidence="17 19">UDP-N-acetylmuramate dehydrogenase</fullName>
    </alternativeName>
</protein>
<feature type="active site" evidence="19">
    <location>
        <position position="173"/>
    </location>
</feature>
<proteinExistence type="inferred from homology"/>
<evidence type="ECO:0000256" key="12">
    <source>
        <dbReference type="ARBA" id="ARBA00022960"/>
    </source>
</evidence>
<dbReference type="Gene3D" id="3.30.465.10">
    <property type="match status" value="1"/>
</dbReference>
<dbReference type="AlphaFoldDB" id="A0A0M4DJQ6"/>
<dbReference type="InterPro" id="IPR036635">
    <property type="entry name" value="MurB_C_sf"/>
</dbReference>
<dbReference type="PROSITE" id="PS51387">
    <property type="entry name" value="FAD_PCMH"/>
    <property type="match status" value="1"/>
</dbReference>
<evidence type="ECO:0000256" key="5">
    <source>
        <dbReference type="ARBA" id="ARBA00012518"/>
    </source>
</evidence>
<dbReference type="PANTHER" id="PTHR21071">
    <property type="entry name" value="UDP-N-ACETYLENOLPYRUVOYLGLUCOSAMINE REDUCTASE"/>
    <property type="match status" value="1"/>
</dbReference>
<accession>A0A0M4DJQ6</accession>
<feature type="active site" description="Proton donor" evidence="19">
    <location>
        <position position="222"/>
    </location>
</feature>
<dbReference type="Proteomes" id="UP000057158">
    <property type="component" value="Chromosome"/>
</dbReference>
<dbReference type="InterPro" id="IPR016169">
    <property type="entry name" value="FAD-bd_PCMH_sub2"/>
</dbReference>
<evidence type="ECO:0000256" key="7">
    <source>
        <dbReference type="ARBA" id="ARBA00022490"/>
    </source>
</evidence>
<evidence type="ECO:0000256" key="8">
    <source>
        <dbReference type="ARBA" id="ARBA00022618"/>
    </source>
</evidence>
<evidence type="ECO:0000256" key="15">
    <source>
        <dbReference type="ARBA" id="ARBA00023306"/>
    </source>
</evidence>
<evidence type="ECO:0000256" key="2">
    <source>
        <dbReference type="ARBA" id="ARBA00003921"/>
    </source>
</evidence>
<dbReference type="SUPFAM" id="SSF56176">
    <property type="entry name" value="FAD-binding/transporter-associated domain-like"/>
    <property type="match status" value="1"/>
</dbReference>
<dbReference type="GO" id="GO:0071555">
    <property type="term" value="P:cell wall organization"/>
    <property type="evidence" value="ECO:0007669"/>
    <property type="project" value="UniProtKB-KW"/>
</dbReference>
<dbReference type="EMBL" id="CP010802">
    <property type="protein sequence ID" value="ALC17650.1"/>
    <property type="molecule type" value="Genomic_DNA"/>
</dbReference>
<keyword evidence="7 19" id="KW-0963">Cytoplasm</keyword>
<dbReference type="InterPro" id="IPR003170">
    <property type="entry name" value="MurB"/>
</dbReference>
<dbReference type="InterPro" id="IPR016166">
    <property type="entry name" value="FAD-bd_PCMH"/>
</dbReference>
<dbReference type="InterPro" id="IPR006094">
    <property type="entry name" value="Oxid_FAD_bind_N"/>
</dbReference>
<dbReference type="EC" id="1.3.1.98" evidence="5 19"/>
<evidence type="ECO:0000256" key="13">
    <source>
        <dbReference type="ARBA" id="ARBA00022984"/>
    </source>
</evidence>
<evidence type="ECO:0000256" key="9">
    <source>
        <dbReference type="ARBA" id="ARBA00022630"/>
    </source>
</evidence>
<gene>
    <name evidence="19 21" type="primary">murB</name>
    <name evidence="21" type="ORF">DSOUD_2922</name>
</gene>
<dbReference type="GO" id="GO:0005829">
    <property type="term" value="C:cytosol"/>
    <property type="evidence" value="ECO:0007669"/>
    <property type="project" value="TreeGrafter"/>
</dbReference>
<comment type="similarity">
    <text evidence="19">Belongs to the MurB family.</text>
</comment>
<evidence type="ECO:0000256" key="3">
    <source>
        <dbReference type="ARBA" id="ARBA00004496"/>
    </source>
</evidence>
<dbReference type="OrthoDB" id="9804753at2"/>
<name>A0A0M4DJQ6_9BACT</name>
<dbReference type="RefSeq" id="WP_053551646.1">
    <property type="nucleotide sequence ID" value="NZ_CP010802.1"/>
</dbReference>
<dbReference type="Pfam" id="PF01565">
    <property type="entry name" value="FAD_binding_4"/>
    <property type="match status" value="1"/>
</dbReference>
<evidence type="ECO:0000256" key="17">
    <source>
        <dbReference type="ARBA" id="ARBA00031026"/>
    </source>
</evidence>
<evidence type="ECO:0000256" key="14">
    <source>
        <dbReference type="ARBA" id="ARBA00023002"/>
    </source>
</evidence>
<comment type="function">
    <text evidence="2 19">Cell wall formation.</text>
</comment>
<dbReference type="SUPFAM" id="SSF56194">
    <property type="entry name" value="Uridine diphospho-N-Acetylenolpyruvylglucosamine reductase, MurB, C-terminal domain"/>
    <property type="match status" value="1"/>
</dbReference>
<keyword evidence="13 19" id="KW-0573">Peptidoglycan synthesis</keyword>
<evidence type="ECO:0000256" key="4">
    <source>
        <dbReference type="ARBA" id="ARBA00004752"/>
    </source>
</evidence>
<comment type="subcellular location">
    <subcellularLocation>
        <location evidence="3 19">Cytoplasm</location>
    </subcellularLocation>
</comment>
<keyword evidence="22" id="KW-1185">Reference proteome</keyword>
<dbReference type="Pfam" id="PF02873">
    <property type="entry name" value="MurB_C"/>
    <property type="match status" value="1"/>
</dbReference>
<keyword evidence="10 19" id="KW-0274">FAD</keyword>
<comment type="pathway">
    <text evidence="4 19">Cell wall biogenesis; peptidoglycan biosynthesis.</text>
</comment>
<sequence length="299" mass="31783">MDSLFEKLNLVLKGRVLIDEPLMRHTTWRVGGPADFFLVPQSRRELSAVLAILGEAGVPWEVIGAGSNLLVRDGGIRGAVIHTGGLRRWSRRGDGRIRAEAGLPLTTLIRESAALGFSGLEMLAGIPGTVGGAVAMNAGAGGQEMAGVVEEMILAGPGAEEPWSAAECAFAYRSCTLPADRIVAEVSLRFTPDDPEALQEEIARRLIHRRAAQGVGGPNAGSVFKNPPGEQAWKLVERAGMRGASQGGVRVSEKHANFIVNDGRGRAGDILTLMEKIRQAVLAKTGIELESEVRILGEE</sequence>
<dbReference type="Gene3D" id="3.30.43.10">
    <property type="entry name" value="Uridine Diphospho-n-acetylenolpyruvylglucosamine Reductase, domain 2"/>
    <property type="match status" value="1"/>
</dbReference>
<evidence type="ECO:0000313" key="21">
    <source>
        <dbReference type="EMBL" id="ALC17650.1"/>
    </source>
</evidence>
<dbReference type="InterPro" id="IPR011601">
    <property type="entry name" value="MurB_C"/>
</dbReference>
<evidence type="ECO:0000256" key="6">
    <source>
        <dbReference type="ARBA" id="ARBA00015188"/>
    </source>
</evidence>
<evidence type="ECO:0000256" key="16">
    <source>
        <dbReference type="ARBA" id="ARBA00023316"/>
    </source>
</evidence>
<organism evidence="21 22">
    <name type="scientific">Desulfuromonas soudanensis</name>
    <dbReference type="NCBI Taxonomy" id="1603606"/>
    <lineage>
        <taxon>Bacteria</taxon>
        <taxon>Pseudomonadati</taxon>
        <taxon>Thermodesulfobacteriota</taxon>
        <taxon>Desulfuromonadia</taxon>
        <taxon>Desulfuromonadales</taxon>
        <taxon>Desulfuromonadaceae</taxon>
        <taxon>Desulfuromonas</taxon>
    </lineage>
</organism>
<dbReference type="UniPathway" id="UPA00219"/>
<feature type="active site" evidence="19">
    <location>
        <position position="292"/>
    </location>
</feature>
<dbReference type="Gene3D" id="3.90.78.10">
    <property type="entry name" value="UDP-N-acetylenolpyruvoylglucosamine reductase, C-terminal domain"/>
    <property type="match status" value="1"/>
</dbReference>
<dbReference type="HAMAP" id="MF_00037">
    <property type="entry name" value="MurB"/>
    <property type="match status" value="1"/>
</dbReference>
<evidence type="ECO:0000256" key="19">
    <source>
        <dbReference type="HAMAP-Rule" id="MF_00037"/>
    </source>
</evidence>
<dbReference type="GO" id="GO:0009252">
    <property type="term" value="P:peptidoglycan biosynthetic process"/>
    <property type="evidence" value="ECO:0007669"/>
    <property type="project" value="UniProtKB-UniRule"/>
</dbReference>
<dbReference type="InterPro" id="IPR036318">
    <property type="entry name" value="FAD-bd_PCMH-like_sf"/>
</dbReference>
<dbReference type="GO" id="GO:0071949">
    <property type="term" value="F:FAD binding"/>
    <property type="evidence" value="ECO:0007669"/>
    <property type="project" value="InterPro"/>
</dbReference>
<dbReference type="PANTHER" id="PTHR21071:SF4">
    <property type="entry name" value="UDP-N-ACETYLENOLPYRUVOYLGLUCOSAMINE REDUCTASE"/>
    <property type="match status" value="1"/>
</dbReference>
<evidence type="ECO:0000313" key="22">
    <source>
        <dbReference type="Proteomes" id="UP000057158"/>
    </source>
</evidence>
<keyword evidence="8 19" id="KW-0132">Cell division</keyword>
<dbReference type="NCBIfam" id="TIGR00179">
    <property type="entry name" value="murB"/>
    <property type="match status" value="1"/>
</dbReference>
<dbReference type="KEGG" id="des:DSOUD_2922"/>
<dbReference type="GO" id="GO:0051301">
    <property type="term" value="P:cell division"/>
    <property type="evidence" value="ECO:0007669"/>
    <property type="project" value="UniProtKB-KW"/>
</dbReference>
<evidence type="ECO:0000256" key="1">
    <source>
        <dbReference type="ARBA" id="ARBA00001974"/>
    </source>
</evidence>